<comment type="similarity">
    <text evidence="1">Belongs to the ComF/GntX family.</text>
</comment>
<dbReference type="InterPro" id="IPR044005">
    <property type="entry name" value="DZR_2"/>
</dbReference>
<dbReference type="Pfam" id="PF00156">
    <property type="entry name" value="Pribosyltran"/>
    <property type="match status" value="1"/>
</dbReference>
<dbReference type="Gene3D" id="3.40.50.2020">
    <property type="match status" value="1"/>
</dbReference>
<evidence type="ECO:0000256" key="1">
    <source>
        <dbReference type="ARBA" id="ARBA00008007"/>
    </source>
</evidence>
<evidence type="ECO:0000313" key="5">
    <source>
        <dbReference type="Proteomes" id="UP000886852"/>
    </source>
</evidence>
<name>A0A9D1MY38_9BACT</name>
<feature type="domain" description="Phosphoribosyltransferase" evidence="2">
    <location>
        <begin position="148"/>
        <end position="240"/>
    </location>
</feature>
<dbReference type="Proteomes" id="UP000886852">
    <property type="component" value="Unassembled WGS sequence"/>
</dbReference>
<comment type="caution">
    <text evidence="4">The sequence shown here is derived from an EMBL/GenBank/DDBJ whole genome shotgun (WGS) entry which is preliminary data.</text>
</comment>
<organism evidence="4 5">
    <name type="scientific">Candidatus Fimimonas merdipullorum</name>
    <dbReference type="NCBI Taxonomy" id="2840822"/>
    <lineage>
        <taxon>Bacteria</taxon>
        <taxon>Pseudomonadati</taxon>
        <taxon>Myxococcota</taxon>
        <taxon>Myxococcia</taxon>
        <taxon>Myxococcales</taxon>
        <taxon>Cystobacterineae</taxon>
        <taxon>Myxococcaceae</taxon>
        <taxon>Myxococcaceae incertae sedis</taxon>
        <taxon>Candidatus Fimimonas</taxon>
    </lineage>
</organism>
<feature type="domain" description="Double zinc ribbon" evidence="3">
    <location>
        <begin position="22"/>
        <end position="70"/>
    </location>
</feature>
<dbReference type="EMBL" id="DVOC01000065">
    <property type="protein sequence ID" value="HIU91113.1"/>
    <property type="molecule type" value="Genomic_DNA"/>
</dbReference>
<dbReference type="AlphaFoldDB" id="A0A9D1MY38"/>
<dbReference type="PANTHER" id="PTHR47505">
    <property type="entry name" value="DNA UTILIZATION PROTEIN YHGH"/>
    <property type="match status" value="1"/>
</dbReference>
<dbReference type="InterPro" id="IPR029057">
    <property type="entry name" value="PRTase-like"/>
</dbReference>
<accession>A0A9D1MY38</accession>
<dbReference type="CDD" id="cd06223">
    <property type="entry name" value="PRTases_typeI"/>
    <property type="match status" value="1"/>
</dbReference>
<reference evidence="4" key="2">
    <citation type="journal article" date="2021" name="PeerJ">
        <title>Extensive microbial diversity within the chicken gut microbiome revealed by metagenomics and culture.</title>
        <authorList>
            <person name="Gilroy R."/>
            <person name="Ravi A."/>
            <person name="Getino M."/>
            <person name="Pursley I."/>
            <person name="Horton D.L."/>
            <person name="Alikhan N.F."/>
            <person name="Baker D."/>
            <person name="Gharbi K."/>
            <person name="Hall N."/>
            <person name="Watson M."/>
            <person name="Adriaenssens E.M."/>
            <person name="Foster-Nyarko E."/>
            <person name="Jarju S."/>
            <person name="Secka A."/>
            <person name="Antonio M."/>
            <person name="Oren A."/>
            <person name="Chaudhuri R.R."/>
            <person name="La Ragione R."/>
            <person name="Hildebrand F."/>
            <person name="Pallen M.J."/>
        </authorList>
    </citation>
    <scope>NUCLEOTIDE SEQUENCE</scope>
    <source>
        <strain evidence="4">ChiHjej12B11-7776</strain>
    </source>
</reference>
<evidence type="ECO:0000259" key="2">
    <source>
        <dbReference type="Pfam" id="PF00156"/>
    </source>
</evidence>
<proteinExistence type="inferred from homology"/>
<dbReference type="PANTHER" id="PTHR47505:SF1">
    <property type="entry name" value="DNA UTILIZATION PROTEIN YHGH"/>
    <property type="match status" value="1"/>
</dbReference>
<dbReference type="InterPro" id="IPR000836">
    <property type="entry name" value="PRTase_dom"/>
</dbReference>
<protein>
    <submittedName>
        <fullName evidence="4">ComF family protein</fullName>
    </submittedName>
</protein>
<dbReference type="Pfam" id="PF18912">
    <property type="entry name" value="DZR_2"/>
    <property type="match status" value="1"/>
</dbReference>
<reference evidence="4" key="1">
    <citation type="submission" date="2020-10" db="EMBL/GenBank/DDBJ databases">
        <authorList>
            <person name="Gilroy R."/>
        </authorList>
    </citation>
    <scope>NUCLEOTIDE SEQUENCE</scope>
    <source>
        <strain evidence="4">ChiHjej12B11-7776</strain>
    </source>
</reference>
<evidence type="ECO:0000259" key="3">
    <source>
        <dbReference type="Pfam" id="PF18912"/>
    </source>
</evidence>
<sequence>MKGFFKKLYEGFQEAVAPAEFRCVSCGADVFDQTGFCTRCLKKVKFNNGKTCLLCGVALHGAENYCGRCAFEKNYFDRCYSPFCYEGAVQQAILQMKFGGIATNAKVLARYLAYCAVKNNVGFDVVTFVPMTAAAQKSRGYNQAQLLAESFCDILEKAPPVALLAKIKETQRQETLNKKQREENLVGAFAASAEAKGKNVLLIDDIKTTGSTLNRCAQALKRKGARSVVCITVASREERTVWEIEEDV</sequence>
<evidence type="ECO:0000313" key="4">
    <source>
        <dbReference type="EMBL" id="HIU91113.1"/>
    </source>
</evidence>
<dbReference type="SUPFAM" id="SSF53271">
    <property type="entry name" value="PRTase-like"/>
    <property type="match status" value="1"/>
</dbReference>
<dbReference type="InterPro" id="IPR051910">
    <property type="entry name" value="ComF/GntX_DNA_util-trans"/>
</dbReference>
<gene>
    <name evidence="4" type="ORF">IAC72_03795</name>
</gene>